<proteinExistence type="predicted"/>
<dbReference type="Proteomes" id="UP000006038">
    <property type="component" value="Chromosome 6"/>
</dbReference>
<dbReference type="Gramene" id="OB06G27600.1">
    <property type="protein sequence ID" value="OB06G27600.1"/>
    <property type="gene ID" value="OB06G27600"/>
</dbReference>
<name>J3MFG6_ORYBR</name>
<protein>
    <submittedName>
        <fullName evidence="1">Uncharacterized protein</fullName>
    </submittedName>
</protein>
<evidence type="ECO:0000313" key="1">
    <source>
        <dbReference type="EnsemblPlants" id="OB06G27600.1"/>
    </source>
</evidence>
<evidence type="ECO:0000313" key="2">
    <source>
        <dbReference type="Proteomes" id="UP000006038"/>
    </source>
</evidence>
<keyword evidence="2" id="KW-1185">Reference proteome</keyword>
<reference evidence="1" key="2">
    <citation type="submission" date="2013-04" db="UniProtKB">
        <authorList>
            <consortium name="EnsemblPlants"/>
        </authorList>
    </citation>
    <scope>IDENTIFICATION</scope>
</reference>
<reference evidence="1" key="1">
    <citation type="journal article" date="2013" name="Nat. Commun.">
        <title>Whole-genome sequencing of Oryza brachyantha reveals mechanisms underlying Oryza genome evolution.</title>
        <authorList>
            <person name="Chen J."/>
            <person name="Huang Q."/>
            <person name="Gao D."/>
            <person name="Wang J."/>
            <person name="Lang Y."/>
            <person name="Liu T."/>
            <person name="Li B."/>
            <person name="Bai Z."/>
            <person name="Luis Goicoechea J."/>
            <person name="Liang C."/>
            <person name="Chen C."/>
            <person name="Zhang W."/>
            <person name="Sun S."/>
            <person name="Liao Y."/>
            <person name="Zhang X."/>
            <person name="Yang L."/>
            <person name="Song C."/>
            <person name="Wang M."/>
            <person name="Shi J."/>
            <person name="Liu G."/>
            <person name="Liu J."/>
            <person name="Zhou H."/>
            <person name="Zhou W."/>
            <person name="Yu Q."/>
            <person name="An N."/>
            <person name="Chen Y."/>
            <person name="Cai Q."/>
            <person name="Wang B."/>
            <person name="Liu B."/>
            <person name="Min J."/>
            <person name="Huang Y."/>
            <person name="Wu H."/>
            <person name="Li Z."/>
            <person name="Zhang Y."/>
            <person name="Yin Y."/>
            <person name="Song W."/>
            <person name="Jiang J."/>
            <person name="Jackson S.A."/>
            <person name="Wing R.A."/>
            <person name="Wang J."/>
            <person name="Chen M."/>
        </authorList>
    </citation>
    <scope>NUCLEOTIDE SEQUENCE [LARGE SCALE GENOMIC DNA]</scope>
    <source>
        <strain evidence="1">cv. IRGC 101232</strain>
    </source>
</reference>
<dbReference type="HOGENOM" id="CLU_2779923_0_0_1"/>
<dbReference type="EnsemblPlants" id="OB06G27600.1">
    <property type="protein sequence ID" value="OB06G27600.1"/>
    <property type="gene ID" value="OB06G27600"/>
</dbReference>
<accession>J3MFG6</accession>
<organism evidence="1">
    <name type="scientific">Oryza brachyantha</name>
    <name type="common">malo sina</name>
    <dbReference type="NCBI Taxonomy" id="4533"/>
    <lineage>
        <taxon>Eukaryota</taxon>
        <taxon>Viridiplantae</taxon>
        <taxon>Streptophyta</taxon>
        <taxon>Embryophyta</taxon>
        <taxon>Tracheophyta</taxon>
        <taxon>Spermatophyta</taxon>
        <taxon>Magnoliopsida</taxon>
        <taxon>Liliopsida</taxon>
        <taxon>Poales</taxon>
        <taxon>Poaceae</taxon>
        <taxon>BOP clade</taxon>
        <taxon>Oryzoideae</taxon>
        <taxon>Oryzeae</taxon>
        <taxon>Oryzinae</taxon>
        <taxon>Oryza</taxon>
    </lineage>
</organism>
<sequence length="69" mass="8268">MPMIFKFLYFVYRSMQLPPYILFLWKIDFMNHELLPHPTVGQLLHTRSSICYKASSTACHIIIFYEPLD</sequence>
<dbReference type="AlphaFoldDB" id="J3MFG6"/>